<feature type="transmembrane region" description="Helical" evidence="6">
    <location>
        <begin position="466"/>
        <end position="484"/>
    </location>
</feature>
<keyword evidence="2" id="KW-1003">Cell membrane</keyword>
<protein>
    <submittedName>
        <fullName evidence="7">Stage V sporulation protein B</fullName>
    </submittedName>
</protein>
<keyword evidence="3 6" id="KW-0812">Transmembrane</keyword>
<name>A0A1I4NPH5_9FIRM</name>
<keyword evidence="5 6" id="KW-0472">Membrane</keyword>
<dbReference type="OrthoDB" id="9775950at2"/>
<feature type="transmembrane region" description="Helical" evidence="6">
    <location>
        <begin position="199"/>
        <end position="220"/>
    </location>
</feature>
<dbReference type="RefSeq" id="WP_090942157.1">
    <property type="nucleotide sequence ID" value="NZ_FOTS01000050.1"/>
</dbReference>
<evidence type="ECO:0000256" key="1">
    <source>
        <dbReference type="ARBA" id="ARBA00004651"/>
    </source>
</evidence>
<feature type="transmembrane region" description="Helical" evidence="6">
    <location>
        <begin position="371"/>
        <end position="391"/>
    </location>
</feature>
<feature type="transmembrane region" description="Helical" evidence="6">
    <location>
        <begin position="490"/>
        <end position="516"/>
    </location>
</feature>
<dbReference type="InterPro" id="IPR050833">
    <property type="entry name" value="Poly_Biosynth_Transport"/>
</dbReference>
<accession>A0A1I4NPH5</accession>
<keyword evidence="4 6" id="KW-1133">Transmembrane helix</keyword>
<dbReference type="PANTHER" id="PTHR30250">
    <property type="entry name" value="PST FAMILY PREDICTED COLANIC ACID TRANSPORTER"/>
    <property type="match status" value="1"/>
</dbReference>
<evidence type="ECO:0000256" key="5">
    <source>
        <dbReference type="ARBA" id="ARBA00023136"/>
    </source>
</evidence>
<evidence type="ECO:0000256" key="3">
    <source>
        <dbReference type="ARBA" id="ARBA00022692"/>
    </source>
</evidence>
<gene>
    <name evidence="7" type="ORF">SAMN04490355_105014</name>
</gene>
<dbReference type="GO" id="GO:0005886">
    <property type="term" value="C:plasma membrane"/>
    <property type="evidence" value="ECO:0007669"/>
    <property type="project" value="UniProtKB-SubCell"/>
</dbReference>
<feature type="transmembrane region" description="Helical" evidence="6">
    <location>
        <begin position="21"/>
        <end position="42"/>
    </location>
</feature>
<sequence length="546" mass="58426">MTEENEKNNKNKGSSNSFLKGTLILTIGGIVVKVIGFLNWIILSRVLGGEGIGLYQIAFPIYLLALSVSSAGIPVAISIITAEKRALNDFIGANRVFRISLTVLVLTGLFFSLLLYFGAGLLIEYRFIRDPRAYYSLLALSPAVFFVTILSSYRGYLQGCQIMTPTAVSQIAEQLVRVITMLIFASLLLPRGLEYAAGGASLGAAPGAVAGLLVLIYYYMKLQKQSRKQETGQVSQGLQESSMSIIKRIIKLALPVSLSSIMLPIVANFDLFIVPVRLEAAGYTVEQATELFGYLTGMAVPLLNLSTILTAALATSLVPAISESFSLRNIKRVYQQTAAAMRVSSLVTIPAFVALWILAEPISQMVYNAPQASHSISIISIGIVLLGIHQVTTGVLQGMGKTAIPVINMGLAAVFKVILNWTLTAIPTLGIKGASWATVADIGIAAALNIYFVHRHVGYALDLKSLIKPSIAAVTMGGAIYFSYDAMMAVTAHIALSTLTAMALGVVVYGGVLLVIGGISENDMKQVPMIGSRLIPLLRKFGVLKE</sequence>
<dbReference type="InterPro" id="IPR024923">
    <property type="entry name" value="PG_synth_SpoVB"/>
</dbReference>
<feature type="transmembrane region" description="Helical" evidence="6">
    <location>
        <begin position="403"/>
        <end position="423"/>
    </location>
</feature>
<feature type="transmembrane region" description="Helical" evidence="6">
    <location>
        <begin position="174"/>
        <end position="193"/>
    </location>
</feature>
<evidence type="ECO:0000313" key="8">
    <source>
        <dbReference type="Proteomes" id="UP000199520"/>
    </source>
</evidence>
<feature type="transmembrane region" description="Helical" evidence="6">
    <location>
        <begin position="134"/>
        <end position="153"/>
    </location>
</feature>
<dbReference type="InterPro" id="IPR002797">
    <property type="entry name" value="Polysacc_synth"/>
</dbReference>
<comment type="subcellular location">
    <subcellularLocation>
        <location evidence="1">Cell membrane</location>
        <topology evidence="1">Multi-pass membrane protein</topology>
    </subcellularLocation>
</comment>
<dbReference type="PIRSF" id="PIRSF038958">
    <property type="entry name" value="PG_synth_SpoVB"/>
    <property type="match status" value="1"/>
</dbReference>
<organism evidence="7 8">
    <name type="scientific">Pelosinus propionicus DSM 13327</name>
    <dbReference type="NCBI Taxonomy" id="1123291"/>
    <lineage>
        <taxon>Bacteria</taxon>
        <taxon>Bacillati</taxon>
        <taxon>Bacillota</taxon>
        <taxon>Negativicutes</taxon>
        <taxon>Selenomonadales</taxon>
        <taxon>Sporomusaceae</taxon>
        <taxon>Pelosinus</taxon>
    </lineage>
</organism>
<evidence type="ECO:0000256" key="4">
    <source>
        <dbReference type="ARBA" id="ARBA00022989"/>
    </source>
</evidence>
<feature type="transmembrane region" description="Helical" evidence="6">
    <location>
        <begin position="435"/>
        <end position="454"/>
    </location>
</feature>
<keyword evidence="8" id="KW-1185">Reference proteome</keyword>
<evidence type="ECO:0000256" key="2">
    <source>
        <dbReference type="ARBA" id="ARBA00022475"/>
    </source>
</evidence>
<feature type="transmembrane region" description="Helical" evidence="6">
    <location>
        <begin position="339"/>
        <end position="359"/>
    </location>
</feature>
<proteinExistence type="predicted"/>
<dbReference type="CDD" id="cd13124">
    <property type="entry name" value="MATE_SpoVB_like"/>
    <property type="match status" value="1"/>
</dbReference>
<reference evidence="8" key="1">
    <citation type="submission" date="2016-10" db="EMBL/GenBank/DDBJ databases">
        <authorList>
            <person name="Varghese N."/>
            <person name="Submissions S."/>
        </authorList>
    </citation>
    <scope>NUCLEOTIDE SEQUENCE [LARGE SCALE GENOMIC DNA]</scope>
    <source>
        <strain evidence="8">DSM 13327</strain>
    </source>
</reference>
<dbReference type="EMBL" id="FOTS01000050">
    <property type="protein sequence ID" value="SFM17336.1"/>
    <property type="molecule type" value="Genomic_DNA"/>
</dbReference>
<feature type="transmembrane region" description="Helical" evidence="6">
    <location>
        <begin position="252"/>
        <end position="274"/>
    </location>
</feature>
<feature type="transmembrane region" description="Helical" evidence="6">
    <location>
        <begin position="101"/>
        <end position="122"/>
    </location>
</feature>
<dbReference type="STRING" id="1123291.SAMN04490355_105014"/>
<evidence type="ECO:0000313" key="7">
    <source>
        <dbReference type="EMBL" id="SFM17336.1"/>
    </source>
</evidence>
<dbReference type="AlphaFoldDB" id="A0A1I4NPH5"/>
<dbReference type="Pfam" id="PF01943">
    <property type="entry name" value="Polysacc_synt"/>
    <property type="match status" value="1"/>
</dbReference>
<dbReference type="PANTHER" id="PTHR30250:SF21">
    <property type="entry name" value="LIPID II FLIPPASE MURJ"/>
    <property type="match status" value="1"/>
</dbReference>
<evidence type="ECO:0000256" key="6">
    <source>
        <dbReference type="SAM" id="Phobius"/>
    </source>
</evidence>
<feature type="transmembrane region" description="Helical" evidence="6">
    <location>
        <begin position="54"/>
        <end position="80"/>
    </location>
</feature>
<feature type="transmembrane region" description="Helical" evidence="6">
    <location>
        <begin position="294"/>
        <end position="318"/>
    </location>
</feature>
<dbReference type="Proteomes" id="UP000199520">
    <property type="component" value="Unassembled WGS sequence"/>
</dbReference>